<feature type="domain" description="NmrA-like" evidence="3">
    <location>
        <begin position="2"/>
        <end position="178"/>
    </location>
</feature>
<dbReference type="Pfam" id="PF05368">
    <property type="entry name" value="NmrA"/>
    <property type="match status" value="1"/>
</dbReference>
<dbReference type="SUPFAM" id="SSF51735">
    <property type="entry name" value="NAD(P)-binding Rossmann-fold domains"/>
    <property type="match status" value="1"/>
</dbReference>
<keyword evidence="2" id="KW-0521">NADP</keyword>
<comment type="caution">
    <text evidence="4">The sequence shown here is derived from an EMBL/GenBank/DDBJ whole genome shotgun (WGS) entry which is preliminary data.</text>
</comment>
<name>A0ABV2IGP7_9HYPH</name>
<evidence type="ECO:0000256" key="1">
    <source>
        <dbReference type="ARBA" id="ARBA00006328"/>
    </source>
</evidence>
<evidence type="ECO:0000256" key="2">
    <source>
        <dbReference type="ARBA" id="ARBA00022857"/>
    </source>
</evidence>
<dbReference type="Proteomes" id="UP001549164">
    <property type="component" value="Unassembled WGS sequence"/>
</dbReference>
<evidence type="ECO:0000259" key="3">
    <source>
        <dbReference type="Pfam" id="PF05368"/>
    </source>
</evidence>
<protein>
    <submittedName>
        <fullName evidence="4">Uncharacterized protein YbjT (DUF2867 family)</fullName>
    </submittedName>
</protein>
<dbReference type="InterPro" id="IPR036291">
    <property type="entry name" value="NAD(P)-bd_dom_sf"/>
</dbReference>
<accession>A0ABV2IGP7</accession>
<dbReference type="EMBL" id="JBEPLY010000021">
    <property type="protein sequence ID" value="MET3602113.1"/>
    <property type="molecule type" value="Genomic_DNA"/>
</dbReference>
<dbReference type="PANTHER" id="PTHR42748">
    <property type="entry name" value="NITROGEN METABOLITE REPRESSION PROTEIN NMRA FAMILY MEMBER"/>
    <property type="match status" value="1"/>
</dbReference>
<dbReference type="Gene3D" id="3.40.50.720">
    <property type="entry name" value="NAD(P)-binding Rossmann-like Domain"/>
    <property type="match status" value="1"/>
</dbReference>
<dbReference type="PANTHER" id="PTHR42748:SF7">
    <property type="entry name" value="NMRA LIKE REDOX SENSOR 1-RELATED"/>
    <property type="match status" value="1"/>
</dbReference>
<sequence length="238" mass="25080">MEGVQSVFSVQPSSGAAGSGITDAQKVLYGKAIVDLAVQAGVQHIVYSSADLISEGPTGLPNLDTKLDIEDCVRRSGVASTILRPATFMELLTLPGIGLNEGRITFFLHPEQSMQVSASEDIGKIAAAVLCWSACYAGQTISIAGDDLTGLHQIQDALTVVTGQPVTYHRFPDALLAENEFLARNAALFDRLQGARGADIAVLNDEFGALMTLRGVARRPRTAPSPICASGQPARCRA</sequence>
<dbReference type="InterPro" id="IPR008030">
    <property type="entry name" value="NmrA-like"/>
</dbReference>
<evidence type="ECO:0000313" key="5">
    <source>
        <dbReference type="Proteomes" id="UP001549164"/>
    </source>
</evidence>
<keyword evidence="5" id="KW-1185">Reference proteome</keyword>
<proteinExistence type="inferred from homology"/>
<dbReference type="Gene3D" id="3.90.25.10">
    <property type="entry name" value="UDP-galactose 4-epimerase, domain 1"/>
    <property type="match status" value="1"/>
</dbReference>
<gene>
    <name evidence="4" type="ORF">ABID12_004080</name>
</gene>
<dbReference type="InterPro" id="IPR051164">
    <property type="entry name" value="NmrA-like_oxidored"/>
</dbReference>
<evidence type="ECO:0000313" key="4">
    <source>
        <dbReference type="EMBL" id="MET3602113.1"/>
    </source>
</evidence>
<organism evidence="4 5">
    <name type="scientific">Martelella mangrovi</name>
    <dbReference type="NCBI Taxonomy" id="1397477"/>
    <lineage>
        <taxon>Bacteria</taxon>
        <taxon>Pseudomonadati</taxon>
        <taxon>Pseudomonadota</taxon>
        <taxon>Alphaproteobacteria</taxon>
        <taxon>Hyphomicrobiales</taxon>
        <taxon>Aurantimonadaceae</taxon>
        <taxon>Martelella</taxon>
    </lineage>
</organism>
<reference evidence="4 5" key="1">
    <citation type="submission" date="2024-06" db="EMBL/GenBank/DDBJ databases">
        <title>Genomic Encyclopedia of Type Strains, Phase IV (KMG-IV): sequencing the most valuable type-strain genomes for metagenomic binning, comparative biology and taxonomic classification.</title>
        <authorList>
            <person name="Goeker M."/>
        </authorList>
    </citation>
    <scope>NUCLEOTIDE SEQUENCE [LARGE SCALE GENOMIC DNA]</scope>
    <source>
        <strain evidence="4 5">DSM 28102</strain>
    </source>
</reference>
<comment type="similarity">
    <text evidence="1">Belongs to the NmrA-type oxidoreductase family.</text>
</comment>